<dbReference type="GO" id="GO:0016788">
    <property type="term" value="F:hydrolase activity, acting on ester bonds"/>
    <property type="evidence" value="ECO:0007669"/>
    <property type="project" value="InterPro"/>
</dbReference>
<feature type="binding site" evidence="5">
    <location>
        <position position="6"/>
    </location>
    <ligand>
        <name>Mg(2+)</name>
        <dbReference type="ChEBI" id="CHEBI:18420"/>
    </ligand>
</feature>
<dbReference type="EC" id="3.1.-.-" evidence="5"/>
<comment type="similarity">
    <text evidence="5">Belongs to the PINc/VapC protein family.</text>
</comment>
<dbReference type="GO" id="GO:0004540">
    <property type="term" value="F:RNA nuclease activity"/>
    <property type="evidence" value="ECO:0007669"/>
    <property type="project" value="InterPro"/>
</dbReference>
<comment type="caution">
    <text evidence="7">The sequence shown here is derived from an EMBL/GenBank/DDBJ whole genome shotgun (WGS) entry which is preliminary data.</text>
</comment>
<dbReference type="HAMAP" id="MF_00265">
    <property type="entry name" value="VapC_Nob1"/>
    <property type="match status" value="1"/>
</dbReference>
<comment type="function">
    <text evidence="5">Toxic component of a toxin-antitoxin (TA) system. An RNase.</text>
</comment>
<proteinExistence type="inferred from homology"/>
<dbReference type="InterPro" id="IPR002716">
    <property type="entry name" value="PIN_dom"/>
</dbReference>
<dbReference type="RefSeq" id="WP_109457938.1">
    <property type="nucleotide sequence ID" value="NZ_QFBC01000003.1"/>
</dbReference>
<evidence type="ECO:0000256" key="4">
    <source>
        <dbReference type="ARBA" id="ARBA00022801"/>
    </source>
</evidence>
<dbReference type="GO" id="GO:0045926">
    <property type="term" value="P:negative regulation of growth"/>
    <property type="evidence" value="ECO:0007669"/>
    <property type="project" value="UniProtKB-ARBA"/>
</dbReference>
<dbReference type="SUPFAM" id="SSF88723">
    <property type="entry name" value="PIN domain-like"/>
    <property type="match status" value="1"/>
</dbReference>
<evidence type="ECO:0000259" key="6">
    <source>
        <dbReference type="Pfam" id="PF01850"/>
    </source>
</evidence>
<dbReference type="InterPro" id="IPR006226">
    <property type="entry name" value="Mtu_PIN"/>
</dbReference>
<sequence length="144" mass="16110">MTYLLDVNVLIALIDPHHVHHDIAHNWFTAKANKSWATCAITENGVIRILANPRYPNWPGSPVVVVDHLKDLQKAPGHRFWSESVSLLDDNVVRIDQIRSSHQVTDCYLLSLAVHNHGLLATFDRRISADAVIGGDEALHVIET</sequence>
<evidence type="ECO:0000313" key="8">
    <source>
        <dbReference type="Proteomes" id="UP000245252"/>
    </source>
</evidence>
<dbReference type="InterPro" id="IPR022907">
    <property type="entry name" value="VapC_family"/>
</dbReference>
<dbReference type="EMBL" id="QFBC01000003">
    <property type="protein sequence ID" value="PWE56562.1"/>
    <property type="molecule type" value="Genomic_DNA"/>
</dbReference>
<accession>A0A2U2DTD6</accession>
<dbReference type="NCBIfam" id="TIGR00028">
    <property type="entry name" value="Mtu_PIN_fam"/>
    <property type="match status" value="1"/>
</dbReference>
<feature type="binding site" evidence="5">
    <location>
        <position position="106"/>
    </location>
    <ligand>
        <name>Mg(2+)</name>
        <dbReference type="ChEBI" id="CHEBI:18420"/>
    </ligand>
</feature>
<keyword evidence="4 5" id="KW-0378">Hydrolase</keyword>
<evidence type="ECO:0000256" key="2">
    <source>
        <dbReference type="ARBA" id="ARBA00022722"/>
    </source>
</evidence>
<dbReference type="GO" id="GO:0000287">
    <property type="term" value="F:magnesium ion binding"/>
    <property type="evidence" value="ECO:0007669"/>
    <property type="project" value="UniProtKB-UniRule"/>
</dbReference>
<evidence type="ECO:0000313" key="7">
    <source>
        <dbReference type="EMBL" id="PWE56562.1"/>
    </source>
</evidence>
<dbReference type="AlphaFoldDB" id="A0A2U2DTD6"/>
<evidence type="ECO:0000256" key="1">
    <source>
        <dbReference type="ARBA" id="ARBA00022649"/>
    </source>
</evidence>
<keyword evidence="2 5" id="KW-0540">Nuclease</keyword>
<name>A0A2U2DTD6_9HYPH</name>
<dbReference type="OrthoDB" id="333798at2"/>
<keyword evidence="8" id="KW-1185">Reference proteome</keyword>
<comment type="cofactor">
    <cofactor evidence="5">
        <name>Mg(2+)</name>
        <dbReference type="ChEBI" id="CHEBI:18420"/>
    </cofactor>
</comment>
<keyword evidence="1 5" id="KW-1277">Toxin-antitoxin system</keyword>
<dbReference type="Pfam" id="PF01850">
    <property type="entry name" value="PIN"/>
    <property type="match status" value="1"/>
</dbReference>
<organism evidence="7 8">
    <name type="scientific">Metarhizobium album</name>
    <dbReference type="NCBI Taxonomy" id="2182425"/>
    <lineage>
        <taxon>Bacteria</taxon>
        <taxon>Pseudomonadati</taxon>
        <taxon>Pseudomonadota</taxon>
        <taxon>Alphaproteobacteria</taxon>
        <taxon>Hyphomicrobiales</taxon>
        <taxon>Rhizobiaceae</taxon>
        <taxon>Metarhizobium</taxon>
    </lineage>
</organism>
<dbReference type="GO" id="GO:0090729">
    <property type="term" value="F:toxin activity"/>
    <property type="evidence" value="ECO:0007669"/>
    <property type="project" value="UniProtKB-KW"/>
</dbReference>
<reference evidence="7 8" key="1">
    <citation type="submission" date="2018-05" db="EMBL/GenBank/DDBJ databases">
        <title>The draft genome of strain NS-104.</title>
        <authorList>
            <person name="Hang P."/>
            <person name="Jiang J."/>
        </authorList>
    </citation>
    <scope>NUCLEOTIDE SEQUENCE [LARGE SCALE GENOMIC DNA]</scope>
    <source>
        <strain evidence="7 8">NS-104</strain>
    </source>
</reference>
<feature type="domain" description="PIN" evidence="6">
    <location>
        <begin position="3"/>
        <end position="128"/>
    </location>
</feature>
<keyword evidence="5" id="KW-0460">Magnesium</keyword>
<gene>
    <name evidence="5" type="primary">vapC</name>
    <name evidence="7" type="ORF">DEM27_09295</name>
</gene>
<evidence type="ECO:0000256" key="3">
    <source>
        <dbReference type="ARBA" id="ARBA00022723"/>
    </source>
</evidence>
<dbReference type="InterPro" id="IPR029060">
    <property type="entry name" value="PIN-like_dom_sf"/>
</dbReference>
<protein>
    <recommendedName>
        <fullName evidence="5">Ribonuclease VapC</fullName>
        <shortName evidence="5">RNase VapC</shortName>
        <ecNumber evidence="5">3.1.-.-</ecNumber>
    </recommendedName>
    <alternativeName>
        <fullName evidence="5">Toxin VapC</fullName>
    </alternativeName>
</protein>
<dbReference type="Proteomes" id="UP000245252">
    <property type="component" value="Unassembled WGS sequence"/>
</dbReference>
<evidence type="ECO:0000256" key="5">
    <source>
        <dbReference type="HAMAP-Rule" id="MF_00265"/>
    </source>
</evidence>
<keyword evidence="5" id="KW-0800">Toxin</keyword>
<keyword evidence="3 5" id="KW-0479">Metal-binding</keyword>